<evidence type="ECO:0000313" key="2">
    <source>
        <dbReference type="EMBL" id="VCU54368.1"/>
    </source>
</evidence>
<organism evidence="2 3">
    <name type="scientific">Thermus thermophilus</name>
    <dbReference type="NCBI Taxonomy" id="274"/>
    <lineage>
        <taxon>Bacteria</taxon>
        <taxon>Thermotogati</taxon>
        <taxon>Deinococcota</taxon>
        <taxon>Deinococci</taxon>
        <taxon>Thermales</taxon>
        <taxon>Thermaceae</taxon>
        <taxon>Thermus</taxon>
    </lineage>
</organism>
<evidence type="ECO:0000259" key="1">
    <source>
        <dbReference type="Pfam" id="PF03625"/>
    </source>
</evidence>
<reference evidence="2 3" key="1">
    <citation type="submission" date="2018-10" db="EMBL/GenBank/DDBJ databases">
        <authorList>
            <person name="Peiro R."/>
            <person name="Begona"/>
            <person name="Cbmso G."/>
            <person name="Lopez M."/>
            <person name="Gonzalez S."/>
            <person name="Sacristan E."/>
            <person name="Castillo E."/>
        </authorList>
    </citation>
    <scope>NUCLEOTIDE SEQUENCE [LARGE SCALE GENOMIC DNA]</scope>
    <source>
        <strain evidence="2">TTHNAR1</strain>
    </source>
</reference>
<dbReference type="SUPFAM" id="SSF103247">
    <property type="entry name" value="TT1751-like"/>
    <property type="match status" value="1"/>
</dbReference>
<feature type="domain" description="DUF302" evidence="1">
    <location>
        <begin position="34"/>
        <end position="96"/>
    </location>
</feature>
<evidence type="ECO:0000313" key="3">
    <source>
        <dbReference type="Proteomes" id="UP000279841"/>
    </source>
</evidence>
<dbReference type="InterPro" id="IPR016796">
    <property type="entry name" value="UCP021774"/>
</dbReference>
<accession>A0A3P4AVA9</accession>
<dbReference type="InterPro" id="IPR035923">
    <property type="entry name" value="TT1751-like_sf"/>
</dbReference>
<proteinExistence type="predicted"/>
<dbReference type="CDD" id="cd14797">
    <property type="entry name" value="DUF302"/>
    <property type="match status" value="1"/>
</dbReference>
<dbReference type="Pfam" id="PF03625">
    <property type="entry name" value="DUF302"/>
    <property type="match status" value="1"/>
</dbReference>
<sequence length="129" mass="14053">MTDLRKTLKTSLAEARARLEAALKEEGFGILTEIDVAATLKARLGLERPPYLILGACNPNLAAKALEAEPDIGLLLPCNAVLREGEEGVEILLQDPKGMFQVLPPEKQETLKPVVEEARSRLEKALAKL</sequence>
<dbReference type="InterPro" id="IPR005180">
    <property type="entry name" value="DUF302"/>
</dbReference>
<dbReference type="PIRSF" id="PIRSF021774">
    <property type="entry name" value="UCP021774"/>
    <property type="match status" value="1"/>
</dbReference>
<dbReference type="Proteomes" id="UP000279841">
    <property type="component" value="Chromosome"/>
</dbReference>
<name>A0A3P4AVA9_THETH</name>
<dbReference type="AlphaFoldDB" id="A0A3P4AVA9"/>
<gene>
    <name evidence="2" type="ORF">TTHN1_02183</name>
</gene>
<dbReference type="PANTHER" id="PTHR38342">
    <property type="entry name" value="SLR5037 PROTEIN"/>
    <property type="match status" value="1"/>
</dbReference>
<dbReference type="RefSeq" id="WP_124105379.1">
    <property type="nucleotide sequence ID" value="NZ_LR027517.1"/>
</dbReference>
<protein>
    <recommendedName>
        <fullName evidence="1">DUF302 domain-containing protein</fullName>
    </recommendedName>
</protein>
<dbReference type="Gene3D" id="3.30.310.70">
    <property type="entry name" value="TT1751-like domain"/>
    <property type="match status" value="1"/>
</dbReference>
<dbReference type="EMBL" id="LR027517">
    <property type="protein sequence ID" value="VCU54368.1"/>
    <property type="molecule type" value="Genomic_DNA"/>
</dbReference>
<dbReference type="PANTHER" id="PTHR38342:SF1">
    <property type="entry name" value="SLR5037 PROTEIN"/>
    <property type="match status" value="1"/>
</dbReference>